<evidence type="ECO:0000313" key="2">
    <source>
        <dbReference type="EMBL" id="QHT90295.1"/>
    </source>
</evidence>
<sequence length="259" mass="28269">MARKPNIPIVPSPPIVSKRGITFQRPTASTDRTALVSMVVVVFGLLGIILYLIYLNMGNGNGSGTQPSKFQSTGMLSSYPPVYLSTVSTRNDPFNDPYSPPLKSDGMYFPPDSADVRGVPMLAPTTCNTGTCGGAVGNLGGGLPINMKTRGYNQDYSQIGILTRERNNRTDDTSLRDNMILPLMGRRVMNGRDAYQYYTMSNTGAVNTKLPVKVRGKNCISEYGCNELMNGDTVMVEGYNESFRATIYESSSFGYIPFL</sequence>
<keyword evidence="1" id="KW-0812">Transmembrane</keyword>
<dbReference type="AlphaFoldDB" id="A0A6C0ICY7"/>
<feature type="transmembrane region" description="Helical" evidence="1">
    <location>
        <begin position="34"/>
        <end position="54"/>
    </location>
</feature>
<dbReference type="Pfam" id="PF19059">
    <property type="entry name" value="DUF5755"/>
    <property type="match status" value="1"/>
</dbReference>
<protein>
    <submittedName>
        <fullName evidence="2">Uncharacterized protein</fullName>
    </submittedName>
</protein>
<evidence type="ECO:0000256" key="1">
    <source>
        <dbReference type="SAM" id="Phobius"/>
    </source>
</evidence>
<accession>A0A6C0ICY7</accession>
<reference evidence="2" key="1">
    <citation type="journal article" date="2020" name="Nature">
        <title>Giant virus diversity and host interactions through global metagenomics.</title>
        <authorList>
            <person name="Schulz F."/>
            <person name="Roux S."/>
            <person name="Paez-Espino D."/>
            <person name="Jungbluth S."/>
            <person name="Walsh D.A."/>
            <person name="Denef V.J."/>
            <person name="McMahon K.D."/>
            <person name="Konstantinidis K.T."/>
            <person name="Eloe-Fadrosh E.A."/>
            <person name="Kyrpides N.C."/>
            <person name="Woyke T."/>
        </authorList>
    </citation>
    <scope>NUCLEOTIDE SEQUENCE</scope>
    <source>
        <strain evidence="2">GVMAG-M-3300023184-68</strain>
    </source>
</reference>
<keyword evidence="1" id="KW-1133">Transmembrane helix</keyword>
<organism evidence="2">
    <name type="scientific">viral metagenome</name>
    <dbReference type="NCBI Taxonomy" id="1070528"/>
    <lineage>
        <taxon>unclassified sequences</taxon>
        <taxon>metagenomes</taxon>
        <taxon>organismal metagenomes</taxon>
    </lineage>
</organism>
<dbReference type="InterPro" id="IPR043929">
    <property type="entry name" value="DUF5755"/>
</dbReference>
<keyword evidence="1" id="KW-0472">Membrane</keyword>
<dbReference type="EMBL" id="MN740153">
    <property type="protein sequence ID" value="QHT90295.1"/>
    <property type="molecule type" value="Genomic_DNA"/>
</dbReference>
<proteinExistence type="predicted"/>
<name>A0A6C0ICY7_9ZZZZ</name>